<accession>A0A1D3L2X7</accession>
<evidence type="ECO:0000313" key="2">
    <source>
        <dbReference type="Proteomes" id="UP000094707"/>
    </source>
</evidence>
<organism evidence="1 2">
    <name type="scientific">Methanobacterium congolense</name>
    <dbReference type="NCBI Taxonomy" id="118062"/>
    <lineage>
        <taxon>Archaea</taxon>
        <taxon>Methanobacteriati</taxon>
        <taxon>Methanobacteriota</taxon>
        <taxon>Methanomada group</taxon>
        <taxon>Methanobacteria</taxon>
        <taxon>Methanobacteriales</taxon>
        <taxon>Methanobacteriaceae</taxon>
        <taxon>Methanobacterium</taxon>
    </lineage>
</organism>
<dbReference type="EMBL" id="LT607756">
    <property type="protein sequence ID" value="SCG85869.1"/>
    <property type="molecule type" value="Genomic_DNA"/>
</dbReference>
<name>A0A1D3L2X7_9EURY</name>
<proteinExistence type="predicted"/>
<keyword evidence="2" id="KW-1185">Reference proteome</keyword>
<dbReference type="AlphaFoldDB" id="A0A1D3L2X7"/>
<gene>
    <name evidence="1" type="ORF">MCBB_1311</name>
</gene>
<dbReference type="Proteomes" id="UP000094707">
    <property type="component" value="Chromosome I"/>
</dbReference>
<dbReference type="KEGG" id="mcub:MCBB_1311"/>
<protein>
    <submittedName>
        <fullName evidence="1">Uncharacterized protein</fullName>
    </submittedName>
</protein>
<reference evidence="1 2" key="1">
    <citation type="submission" date="2016-08" db="EMBL/GenBank/DDBJ databases">
        <authorList>
            <person name="Seilhamer J.J."/>
        </authorList>
    </citation>
    <scope>NUCLEOTIDE SEQUENCE [LARGE SCALE GENOMIC DNA]</scope>
    <source>
        <strain evidence="1">Buetzberg</strain>
    </source>
</reference>
<sequence length="48" mass="5749">MKNAKTPAERIAALKSDYFRIEIQTISSKLQRMKMLKSDYFRIEMQTH</sequence>
<evidence type="ECO:0000313" key="1">
    <source>
        <dbReference type="EMBL" id="SCG85869.1"/>
    </source>
</evidence>